<dbReference type="Proteomes" id="UP000661012">
    <property type="component" value="Unassembled WGS sequence"/>
</dbReference>
<dbReference type="EMBL" id="JACYNN010000021">
    <property type="protein sequence ID" value="MBD8108581.1"/>
    <property type="molecule type" value="Genomic_DNA"/>
</dbReference>
<dbReference type="OrthoDB" id="8004422at2"/>
<dbReference type="Pfam" id="PF12889">
    <property type="entry name" value="DUF3829"/>
    <property type="match status" value="1"/>
</dbReference>
<dbReference type="AlphaFoldDB" id="A0A3Q8H858"/>
<protein>
    <submittedName>
        <fullName evidence="3">DUF3829 domain-containing protein</fullName>
    </submittedName>
    <submittedName>
        <fullName evidence="2">YiiG family protein</fullName>
    </submittedName>
</protein>
<dbReference type="InterPro" id="IPR024291">
    <property type="entry name" value="DUF3829"/>
</dbReference>
<evidence type="ECO:0000313" key="5">
    <source>
        <dbReference type="Proteomes" id="UP000661012"/>
    </source>
</evidence>
<name>A0A3Q8H858_9GAMM</name>
<gene>
    <name evidence="3" type="ORF">EpCFBP13511_00315</name>
    <name evidence="2" type="ORF">IFT93_19535</name>
</gene>
<accession>A0A3Q8H858</accession>
<dbReference type="Proteomes" id="UP000306393">
    <property type="component" value="Unassembled WGS sequence"/>
</dbReference>
<dbReference type="KEGG" id="epe:CI789_09975"/>
<comment type="caution">
    <text evidence="3">The sequence shown here is derived from an EMBL/GenBank/DDBJ whole genome shotgun (WGS) entry which is preliminary data.</text>
</comment>
<evidence type="ECO:0000313" key="4">
    <source>
        <dbReference type="Proteomes" id="UP000306393"/>
    </source>
</evidence>
<evidence type="ECO:0000313" key="3">
    <source>
        <dbReference type="EMBL" id="TKJ94844.1"/>
    </source>
</evidence>
<proteinExistence type="predicted"/>
<evidence type="ECO:0000256" key="1">
    <source>
        <dbReference type="SAM" id="MobiDB-lite"/>
    </source>
</evidence>
<reference evidence="3 4" key="1">
    <citation type="journal article" date="2019" name="Sci. Rep.">
        <title>Differences in resource use lead to coexistence of seed-transmitted microbial populations.</title>
        <authorList>
            <person name="Torres-Cortes G."/>
            <person name="Garcia B.J."/>
            <person name="Compant S."/>
            <person name="Rezki S."/>
            <person name="Jones P."/>
            <person name="Preveaux A."/>
            <person name="Briand M."/>
            <person name="Roulet A."/>
            <person name="Bouchez O."/>
            <person name="Jacobson D."/>
            <person name="Barret M."/>
        </authorList>
    </citation>
    <scope>NUCLEOTIDE SEQUENCE [LARGE SCALE GENOMIC DNA]</scope>
    <source>
        <strain evidence="3 4">CFBP13511</strain>
    </source>
</reference>
<feature type="region of interest" description="Disordered" evidence="1">
    <location>
        <begin position="278"/>
        <end position="298"/>
    </location>
</feature>
<keyword evidence="5" id="KW-1185">Reference proteome</keyword>
<sequence>MLTTALLLPLAGCDQSKTAEEKPVQPAGSAALKEDANAQLATKLNAYVSCFNTADGAARHSAQRYVSWIHDLDKGPTGKERTVNVPGDLTAYELDSCTKAIGEASSAKPALPALDSAAVQYLSDLTALVPLASQAHQYYSQEDYKDDGFARGKQMHQPLMMAYGRFIKSSDVYGDEVEKETVKLTDAQLVEIEKTQGRHSPYYRLALVSQGKRLAAQLSADAPDVAAATKAIEAYGALVDESDKATASEPGKPVSWSVFQTSASTFLKDCKDRMRRVRDKTPYSRGEQGLMENNGSSAGWTVTGSPMRVLKSYNDLVEASNRL</sequence>
<dbReference type="EMBL" id="QGAC01000001">
    <property type="protein sequence ID" value="TKJ94844.1"/>
    <property type="molecule type" value="Genomic_DNA"/>
</dbReference>
<evidence type="ECO:0000313" key="2">
    <source>
        <dbReference type="EMBL" id="MBD8108581.1"/>
    </source>
</evidence>
<organism evidence="3 4">
    <name type="scientific">Erwinia persicina</name>
    <dbReference type="NCBI Taxonomy" id="55211"/>
    <lineage>
        <taxon>Bacteria</taxon>
        <taxon>Pseudomonadati</taxon>
        <taxon>Pseudomonadota</taxon>
        <taxon>Gammaproteobacteria</taxon>
        <taxon>Enterobacterales</taxon>
        <taxon>Erwiniaceae</taxon>
        <taxon>Erwinia</taxon>
    </lineage>
</organism>
<reference evidence="2 5" key="2">
    <citation type="journal article" date="2020" name="FEMS Microbiol. Ecol.">
        <title>Temporal dynamics of bacterial communities during seed development and maturation.</title>
        <authorList>
            <person name="Chesneau G."/>
            <person name="Torres-Cortes G."/>
            <person name="Briand M."/>
            <person name="Darrasse A."/>
            <person name="Preveaux A."/>
            <person name="Marais C."/>
            <person name="Jacques M.A."/>
            <person name="Shade A."/>
            <person name="Barret M."/>
        </authorList>
    </citation>
    <scope>NUCLEOTIDE SEQUENCE [LARGE SCALE GENOMIC DNA]</scope>
    <source>
        <strain evidence="2 5">CFBP13732</strain>
    </source>
</reference>